<dbReference type="Pfam" id="PF01636">
    <property type="entry name" value="APH"/>
    <property type="match status" value="1"/>
</dbReference>
<dbReference type="OrthoDB" id="2906425at2759"/>
<proteinExistence type="predicted"/>
<keyword evidence="2" id="KW-0808">Transferase</keyword>
<dbReference type="PANTHER" id="PTHR21310:SF55">
    <property type="entry name" value="AMINOGLYCOSIDE PHOSPHOTRANSFERASE DOMAIN-CONTAINING PROTEIN"/>
    <property type="match status" value="1"/>
</dbReference>
<feature type="non-terminal residue" evidence="2">
    <location>
        <position position="1"/>
    </location>
</feature>
<dbReference type="EMBL" id="PYWC01000065">
    <property type="protein sequence ID" value="PWW74177.1"/>
    <property type="molecule type" value="Genomic_DNA"/>
</dbReference>
<evidence type="ECO:0000313" key="2">
    <source>
        <dbReference type="EMBL" id="PWW74177.1"/>
    </source>
</evidence>
<comment type="caution">
    <text evidence="2">The sequence shown here is derived from an EMBL/GenBank/DDBJ whole genome shotgun (WGS) entry which is preliminary data.</text>
</comment>
<dbReference type="PANTHER" id="PTHR21310">
    <property type="entry name" value="AMINOGLYCOSIDE PHOSPHOTRANSFERASE-RELATED-RELATED"/>
    <property type="match status" value="1"/>
</dbReference>
<dbReference type="Gene3D" id="3.90.1200.10">
    <property type="match status" value="1"/>
</dbReference>
<dbReference type="CDD" id="cd05120">
    <property type="entry name" value="APH_ChoK_like"/>
    <property type="match status" value="1"/>
</dbReference>
<dbReference type="STRING" id="42249.A0A317SK93"/>
<name>A0A317SK93_9PEZI</name>
<dbReference type="Proteomes" id="UP000246991">
    <property type="component" value="Unassembled WGS sequence"/>
</dbReference>
<keyword evidence="3" id="KW-1185">Reference proteome</keyword>
<sequence length="246" mass="27887">NSRQIFDLGNGKLYKFRPHKSGVYESDIHALIKATTNIPIPTIYHEWVTADRGGSRVHHMVMEKVEGEPLHKVWVHLDRAGKERLALQFSDCLDELRRITSPVIRSFEGGPLHDEHGVLFDRRNTAQGPFPDHQSLWLALTSQLQNSPSSTIQQALIALRSIMPQGFPAVLTHADLHQGNILVRHGRIAAIIDWEGAGFFPSWLEYVRYHPTSGAPEFEFENLVVRGMKAYPVARRFMAILDALRS</sequence>
<protein>
    <submittedName>
        <fullName evidence="2">Kinase-like protein</fullName>
    </submittedName>
</protein>
<reference evidence="2 3" key="1">
    <citation type="submission" date="2018-03" db="EMBL/GenBank/DDBJ databases">
        <title>Genomes of Pezizomycetes fungi and the evolution of truffles.</title>
        <authorList>
            <person name="Murat C."/>
            <person name="Payen T."/>
            <person name="Noel B."/>
            <person name="Kuo A."/>
            <person name="Martin F.M."/>
        </authorList>
    </citation>
    <scope>NUCLEOTIDE SEQUENCE [LARGE SCALE GENOMIC DNA]</scope>
    <source>
        <strain evidence="2">091103-1</strain>
    </source>
</reference>
<accession>A0A317SK93</accession>
<keyword evidence="2" id="KW-0418">Kinase</keyword>
<dbReference type="InterPro" id="IPR051678">
    <property type="entry name" value="AGP_Transferase"/>
</dbReference>
<dbReference type="AlphaFoldDB" id="A0A317SK93"/>
<dbReference type="InterPro" id="IPR011009">
    <property type="entry name" value="Kinase-like_dom_sf"/>
</dbReference>
<dbReference type="GO" id="GO:0016301">
    <property type="term" value="F:kinase activity"/>
    <property type="evidence" value="ECO:0007669"/>
    <property type="project" value="UniProtKB-KW"/>
</dbReference>
<organism evidence="2 3">
    <name type="scientific">Tuber magnatum</name>
    <name type="common">white Piedmont truffle</name>
    <dbReference type="NCBI Taxonomy" id="42249"/>
    <lineage>
        <taxon>Eukaryota</taxon>
        <taxon>Fungi</taxon>
        <taxon>Dikarya</taxon>
        <taxon>Ascomycota</taxon>
        <taxon>Pezizomycotina</taxon>
        <taxon>Pezizomycetes</taxon>
        <taxon>Pezizales</taxon>
        <taxon>Tuberaceae</taxon>
        <taxon>Tuber</taxon>
    </lineage>
</organism>
<gene>
    <name evidence="2" type="ORF">C7212DRAFT_41543</name>
</gene>
<evidence type="ECO:0000259" key="1">
    <source>
        <dbReference type="Pfam" id="PF01636"/>
    </source>
</evidence>
<evidence type="ECO:0000313" key="3">
    <source>
        <dbReference type="Proteomes" id="UP000246991"/>
    </source>
</evidence>
<dbReference type="SUPFAM" id="SSF56112">
    <property type="entry name" value="Protein kinase-like (PK-like)"/>
    <property type="match status" value="1"/>
</dbReference>
<feature type="non-terminal residue" evidence="2">
    <location>
        <position position="246"/>
    </location>
</feature>
<dbReference type="InterPro" id="IPR002575">
    <property type="entry name" value="Aminoglycoside_PTrfase"/>
</dbReference>
<feature type="domain" description="Aminoglycoside phosphotransferase" evidence="1">
    <location>
        <begin position="37"/>
        <end position="201"/>
    </location>
</feature>